<proteinExistence type="predicted"/>
<organism evidence="2 3">
    <name type="scientific">Flavobacterium soyangense</name>
    <dbReference type="NCBI Taxonomy" id="2023265"/>
    <lineage>
        <taxon>Bacteria</taxon>
        <taxon>Pseudomonadati</taxon>
        <taxon>Bacteroidota</taxon>
        <taxon>Flavobacteriia</taxon>
        <taxon>Flavobacteriales</taxon>
        <taxon>Flavobacteriaceae</taxon>
        <taxon>Flavobacterium</taxon>
    </lineage>
</organism>
<accession>A0A930XYE8</accession>
<gene>
    <name evidence="2" type="ORF">IR213_03965</name>
</gene>
<evidence type="ECO:0000259" key="1">
    <source>
        <dbReference type="Pfam" id="PF12728"/>
    </source>
</evidence>
<dbReference type="Proteomes" id="UP000646211">
    <property type="component" value="Unassembled WGS sequence"/>
</dbReference>
<dbReference type="AlphaFoldDB" id="A0A930XYE8"/>
<sequence length="84" mass="10119">MLEKIHSRISELALNVKTKQHLEPEDVFFDSQEFMLLMNISKRTAQQWRDNKVIGFSQIGNKIYYRLCDIQELLKENYNIKKEQ</sequence>
<dbReference type="PANTHER" id="PTHR34585:SF22">
    <property type="entry name" value="HELIX-TURN-HELIX DOMAIN-CONTAINING PROTEIN"/>
    <property type="match status" value="1"/>
</dbReference>
<dbReference type="InterPro" id="IPR041657">
    <property type="entry name" value="HTH_17"/>
</dbReference>
<dbReference type="Pfam" id="PF12728">
    <property type="entry name" value="HTH_17"/>
    <property type="match status" value="1"/>
</dbReference>
<evidence type="ECO:0000313" key="2">
    <source>
        <dbReference type="EMBL" id="MBF2707748.1"/>
    </source>
</evidence>
<comment type="caution">
    <text evidence="2">The sequence shown here is derived from an EMBL/GenBank/DDBJ whole genome shotgun (WGS) entry which is preliminary data.</text>
</comment>
<evidence type="ECO:0000313" key="3">
    <source>
        <dbReference type="Proteomes" id="UP000646211"/>
    </source>
</evidence>
<dbReference type="PANTHER" id="PTHR34585">
    <property type="match status" value="1"/>
</dbReference>
<feature type="domain" description="Helix-turn-helix" evidence="1">
    <location>
        <begin position="29"/>
        <end position="77"/>
    </location>
</feature>
<dbReference type="EMBL" id="JADHEC010000005">
    <property type="protein sequence ID" value="MBF2707748.1"/>
    <property type="molecule type" value="Genomic_DNA"/>
</dbReference>
<keyword evidence="3" id="KW-1185">Reference proteome</keyword>
<name>A0A930XYE8_9FLAO</name>
<reference evidence="2" key="1">
    <citation type="submission" date="2020-11" db="EMBL/GenBank/DDBJ databases">
        <title>Genome of Flavobacterium soyangense.</title>
        <authorList>
            <person name="Liu Q."/>
            <person name="Xin Y.-H."/>
        </authorList>
    </citation>
    <scope>NUCLEOTIDE SEQUENCE</scope>
    <source>
        <strain evidence="2">CGMCC 1.13493</strain>
    </source>
</reference>
<protein>
    <submittedName>
        <fullName evidence="2">Helix-turn-helix domain-containing protein</fullName>
    </submittedName>
</protein>